<organism evidence="13 14">
    <name type="scientific">Staphylococcus pseudintermedius</name>
    <dbReference type="NCBI Taxonomy" id="283734"/>
    <lineage>
        <taxon>Bacteria</taxon>
        <taxon>Bacillati</taxon>
        <taxon>Bacillota</taxon>
        <taxon>Bacilli</taxon>
        <taxon>Bacillales</taxon>
        <taxon>Staphylococcaceae</taxon>
        <taxon>Staphylococcus</taxon>
        <taxon>Staphylococcus intermedius group</taxon>
    </lineage>
</organism>
<evidence type="ECO:0000256" key="6">
    <source>
        <dbReference type="ARBA" id="ARBA00022676"/>
    </source>
</evidence>
<evidence type="ECO:0000256" key="3">
    <source>
        <dbReference type="ARBA" id="ARBA00003877"/>
    </source>
</evidence>
<dbReference type="PANTHER" id="PTHR10515:SF0">
    <property type="entry name" value="THYMIDINE PHOSPHORYLASE"/>
    <property type="match status" value="1"/>
</dbReference>
<comment type="cofactor">
    <cofactor evidence="2">
        <name>K(+)</name>
        <dbReference type="ChEBI" id="CHEBI:29103"/>
    </cofactor>
</comment>
<feature type="non-terminal residue" evidence="13">
    <location>
        <position position="1"/>
    </location>
</feature>
<dbReference type="GO" id="GO:0004645">
    <property type="term" value="F:1,4-alpha-oligoglucan phosphorylase activity"/>
    <property type="evidence" value="ECO:0007669"/>
    <property type="project" value="InterPro"/>
</dbReference>
<protein>
    <recommendedName>
        <fullName evidence="5">Pyrimidine-nucleoside phosphorylase</fullName>
        <ecNumber evidence="4">2.4.2.2</ecNumber>
    </recommendedName>
</protein>
<dbReference type="Proteomes" id="UP000246800">
    <property type="component" value="Unassembled WGS sequence"/>
</dbReference>
<keyword evidence="8" id="KW-0479">Metal-binding</keyword>
<evidence type="ECO:0000256" key="10">
    <source>
        <dbReference type="ARBA" id="ARBA00048453"/>
    </source>
</evidence>
<comment type="catalytic activity">
    <reaction evidence="10">
        <text>uridine + phosphate = alpha-D-ribose 1-phosphate + uracil</text>
        <dbReference type="Rhea" id="RHEA:24388"/>
        <dbReference type="ChEBI" id="CHEBI:16704"/>
        <dbReference type="ChEBI" id="CHEBI:17568"/>
        <dbReference type="ChEBI" id="CHEBI:43474"/>
        <dbReference type="ChEBI" id="CHEBI:57720"/>
        <dbReference type="EC" id="2.4.2.2"/>
    </reaction>
</comment>
<evidence type="ECO:0000256" key="2">
    <source>
        <dbReference type="ARBA" id="ARBA00001958"/>
    </source>
</evidence>
<dbReference type="InterPro" id="IPR035902">
    <property type="entry name" value="Nuc_phospho_transferase"/>
</dbReference>
<comment type="caution">
    <text evidence="13">The sequence shown here is derived from an EMBL/GenBank/DDBJ whole genome shotgun (WGS) entry which is preliminary data.</text>
</comment>
<comment type="function">
    <text evidence="3">Catalyzes phosphorolysis of the pyrimidine nucleosides uridine, thymidine and 2'-deoxyuridine with the formation of the corresponding pyrimidine base and ribose-1-phosphate.</text>
</comment>
<sequence length="89" mass="9259">DEATFVKLVNENKVAVVGQSGNLTPADKKLYALRDVTGTVNSIPLIASSIMSKKIAAGADAIVLDVKTGSGAFMKTLEDAEALAHAMVR</sequence>
<gene>
    <name evidence="13" type="primary">deoA</name>
    <name evidence="13" type="ORF">DD902_16550</name>
</gene>
<dbReference type="AlphaFoldDB" id="A0A317YKQ7"/>
<evidence type="ECO:0000313" key="14">
    <source>
        <dbReference type="Proteomes" id="UP000246800"/>
    </source>
</evidence>
<dbReference type="PANTHER" id="PTHR10515">
    <property type="entry name" value="THYMIDINE PHOSPHORYLASE"/>
    <property type="match status" value="1"/>
</dbReference>
<comment type="catalytic activity">
    <reaction evidence="11">
        <text>thymidine + phosphate = 2-deoxy-alpha-D-ribose 1-phosphate + thymine</text>
        <dbReference type="Rhea" id="RHEA:16037"/>
        <dbReference type="ChEBI" id="CHEBI:17748"/>
        <dbReference type="ChEBI" id="CHEBI:17821"/>
        <dbReference type="ChEBI" id="CHEBI:43474"/>
        <dbReference type="ChEBI" id="CHEBI:57259"/>
        <dbReference type="EC" id="2.4.2.2"/>
    </reaction>
</comment>
<evidence type="ECO:0000256" key="5">
    <source>
        <dbReference type="ARBA" id="ARBA00014680"/>
    </source>
</evidence>
<dbReference type="InterPro" id="IPR000312">
    <property type="entry name" value="Glycosyl_Trfase_fam3"/>
</dbReference>
<evidence type="ECO:0000256" key="1">
    <source>
        <dbReference type="ARBA" id="ARBA00001066"/>
    </source>
</evidence>
<dbReference type="Gene3D" id="3.40.1030.10">
    <property type="entry name" value="Nucleoside phosphorylase/phosphoribosyltransferase catalytic domain"/>
    <property type="match status" value="1"/>
</dbReference>
<evidence type="ECO:0000256" key="7">
    <source>
        <dbReference type="ARBA" id="ARBA00022679"/>
    </source>
</evidence>
<comment type="catalytic activity">
    <reaction evidence="1">
        <text>2'-deoxyuridine + phosphate = 2-deoxy-alpha-D-ribose 1-phosphate + uracil</text>
        <dbReference type="Rhea" id="RHEA:22824"/>
        <dbReference type="ChEBI" id="CHEBI:16450"/>
        <dbReference type="ChEBI" id="CHEBI:17568"/>
        <dbReference type="ChEBI" id="CHEBI:43474"/>
        <dbReference type="ChEBI" id="CHEBI:57259"/>
        <dbReference type="EC" id="2.4.2.2"/>
    </reaction>
</comment>
<feature type="domain" description="Glycosyl transferase family 3" evidence="12">
    <location>
        <begin position="4"/>
        <end position="88"/>
    </location>
</feature>
<dbReference type="GO" id="GO:0005829">
    <property type="term" value="C:cytosol"/>
    <property type="evidence" value="ECO:0007669"/>
    <property type="project" value="TreeGrafter"/>
</dbReference>
<feature type="non-terminal residue" evidence="13">
    <location>
        <position position="89"/>
    </location>
</feature>
<proteinExistence type="predicted"/>
<accession>A0A317YKQ7</accession>
<dbReference type="InterPro" id="IPR000053">
    <property type="entry name" value="Thymidine/pyrmidine_PPase"/>
</dbReference>
<evidence type="ECO:0000256" key="4">
    <source>
        <dbReference type="ARBA" id="ARBA00011889"/>
    </source>
</evidence>
<dbReference type="SUPFAM" id="SSF52418">
    <property type="entry name" value="Nucleoside phosphorylase/phosphoribosyltransferase catalytic domain"/>
    <property type="match status" value="1"/>
</dbReference>
<keyword evidence="7" id="KW-0808">Transferase</keyword>
<dbReference type="GO" id="GO:0009032">
    <property type="term" value="F:thymidine phosphorylase activity"/>
    <property type="evidence" value="ECO:0007669"/>
    <property type="project" value="TreeGrafter"/>
</dbReference>
<dbReference type="GO" id="GO:0046872">
    <property type="term" value="F:metal ion binding"/>
    <property type="evidence" value="ECO:0007669"/>
    <property type="project" value="UniProtKB-KW"/>
</dbReference>
<evidence type="ECO:0000313" key="13">
    <source>
        <dbReference type="EMBL" id="PWZ65799.1"/>
    </source>
</evidence>
<evidence type="ECO:0000259" key="12">
    <source>
        <dbReference type="Pfam" id="PF00591"/>
    </source>
</evidence>
<keyword evidence="6" id="KW-0328">Glycosyltransferase</keyword>
<dbReference type="GO" id="GO:0006206">
    <property type="term" value="P:pyrimidine nucleobase metabolic process"/>
    <property type="evidence" value="ECO:0007669"/>
    <property type="project" value="InterPro"/>
</dbReference>
<reference evidence="13 14" key="1">
    <citation type="journal article" date="2018" name="Vet. Microbiol.">
        <title>Clonal diversity and geographic distribution of methicillin-resistant Staphylococcus pseudintermedius from Australian animals: Discovery of novel sequence types.</title>
        <authorList>
            <person name="Worthing K.A."/>
            <person name="Abraham S."/>
            <person name="Coombs G.W."/>
            <person name="Pang S."/>
            <person name="Saputra S."/>
            <person name="Jordan D."/>
            <person name="Trott D.J."/>
            <person name="Norris J.M."/>
        </authorList>
    </citation>
    <scope>NUCLEOTIDE SEQUENCE [LARGE SCALE GENOMIC DNA]</scope>
    <source>
        <strain evidence="13 14">ST525 1</strain>
    </source>
</reference>
<evidence type="ECO:0000256" key="11">
    <source>
        <dbReference type="ARBA" id="ARBA00048525"/>
    </source>
</evidence>
<dbReference type="Pfam" id="PF00591">
    <property type="entry name" value="Glycos_transf_3"/>
    <property type="match status" value="1"/>
</dbReference>
<dbReference type="EMBL" id="QEIT01000862">
    <property type="protein sequence ID" value="PWZ65799.1"/>
    <property type="molecule type" value="Genomic_DNA"/>
</dbReference>
<evidence type="ECO:0000256" key="8">
    <source>
        <dbReference type="ARBA" id="ARBA00022723"/>
    </source>
</evidence>
<name>A0A317YKQ7_STAPS</name>
<dbReference type="EC" id="2.4.2.2" evidence="4"/>
<evidence type="ECO:0000256" key="9">
    <source>
        <dbReference type="ARBA" id="ARBA00022958"/>
    </source>
</evidence>
<keyword evidence="9" id="KW-0630">Potassium</keyword>